<dbReference type="AlphaFoldDB" id="A0A4U8Q1E7"/>
<accession>A0A4U8Q1E7</accession>
<organism evidence="5 6">
    <name type="scientific">Robinsoniella peoriensis</name>
    <dbReference type="NCBI Taxonomy" id="180332"/>
    <lineage>
        <taxon>Bacteria</taxon>
        <taxon>Bacillati</taxon>
        <taxon>Bacillota</taxon>
        <taxon>Clostridia</taxon>
        <taxon>Lachnospirales</taxon>
        <taxon>Lachnospiraceae</taxon>
        <taxon>Robinsoniella</taxon>
    </lineage>
</organism>
<dbReference type="PANTHER" id="PTHR42939">
    <property type="entry name" value="ABC TRANSPORTER ATP-BINDING PROTEIN ALBC-RELATED"/>
    <property type="match status" value="1"/>
</dbReference>
<dbReference type="STRING" id="180332.GCA_000797495_00666"/>
<keyword evidence="1" id="KW-0813">Transport</keyword>
<dbReference type="Pfam" id="PF00005">
    <property type="entry name" value="ABC_tran"/>
    <property type="match status" value="1"/>
</dbReference>
<reference evidence="5 6" key="1">
    <citation type="journal article" date="2019" name="Anaerobe">
        <title>Detection of Robinsoniella peoriensis in multiple bone samples of a trauma patient.</title>
        <authorList>
            <person name="Schrottner P."/>
            <person name="Hartwich K."/>
            <person name="Bunk B."/>
            <person name="Schober I."/>
            <person name="Helbig S."/>
            <person name="Rudolph W.W."/>
            <person name="Gunzer F."/>
        </authorList>
    </citation>
    <scope>NUCLEOTIDE SEQUENCE [LARGE SCALE GENOMIC DNA]</scope>
    <source>
        <strain evidence="5 6">DSM 106044</strain>
    </source>
</reference>
<dbReference type="GO" id="GO:0016887">
    <property type="term" value="F:ATP hydrolysis activity"/>
    <property type="evidence" value="ECO:0007669"/>
    <property type="project" value="InterPro"/>
</dbReference>
<dbReference type="RefSeq" id="WP_027292912.1">
    <property type="nucleotide sequence ID" value="NZ_QGQD01000096.1"/>
</dbReference>
<dbReference type="SUPFAM" id="SSF52540">
    <property type="entry name" value="P-loop containing nucleoside triphosphate hydrolases"/>
    <property type="match status" value="1"/>
</dbReference>
<dbReference type="Gene3D" id="3.40.50.300">
    <property type="entry name" value="P-loop containing nucleotide triphosphate hydrolases"/>
    <property type="match status" value="1"/>
</dbReference>
<keyword evidence="3 5" id="KW-0067">ATP-binding</keyword>
<dbReference type="Proteomes" id="UP000306509">
    <property type="component" value="Unassembled WGS sequence"/>
</dbReference>
<dbReference type="SMART" id="SM00382">
    <property type="entry name" value="AAA"/>
    <property type="match status" value="1"/>
</dbReference>
<keyword evidence="2" id="KW-0547">Nucleotide-binding</keyword>
<evidence type="ECO:0000259" key="4">
    <source>
        <dbReference type="PROSITE" id="PS50893"/>
    </source>
</evidence>
<dbReference type="InterPro" id="IPR017871">
    <property type="entry name" value="ABC_transporter-like_CS"/>
</dbReference>
<dbReference type="InterPro" id="IPR051782">
    <property type="entry name" value="ABC_Transporter_VariousFunc"/>
</dbReference>
<dbReference type="PANTHER" id="PTHR42939:SF3">
    <property type="entry name" value="ABC TRANSPORTER ATP-BINDING COMPONENT"/>
    <property type="match status" value="1"/>
</dbReference>
<dbReference type="EMBL" id="QGQD01000096">
    <property type="protein sequence ID" value="TLC98396.1"/>
    <property type="molecule type" value="Genomic_DNA"/>
</dbReference>
<evidence type="ECO:0000313" key="6">
    <source>
        <dbReference type="Proteomes" id="UP000306509"/>
    </source>
</evidence>
<evidence type="ECO:0000256" key="1">
    <source>
        <dbReference type="ARBA" id="ARBA00022448"/>
    </source>
</evidence>
<gene>
    <name evidence="5" type="primary">ytrB_7</name>
    <name evidence="5" type="ORF">DSM106044_04734</name>
</gene>
<comment type="caution">
    <text evidence="5">The sequence shown here is derived from an EMBL/GenBank/DDBJ whole genome shotgun (WGS) entry which is preliminary data.</text>
</comment>
<evidence type="ECO:0000256" key="2">
    <source>
        <dbReference type="ARBA" id="ARBA00022741"/>
    </source>
</evidence>
<evidence type="ECO:0000256" key="3">
    <source>
        <dbReference type="ARBA" id="ARBA00022840"/>
    </source>
</evidence>
<evidence type="ECO:0000313" key="5">
    <source>
        <dbReference type="EMBL" id="TLC98396.1"/>
    </source>
</evidence>
<protein>
    <submittedName>
        <fullName evidence="5">ABC transporter ATP-binding protein YtrB</fullName>
    </submittedName>
</protein>
<dbReference type="PROSITE" id="PS50893">
    <property type="entry name" value="ABC_TRANSPORTER_2"/>
    <property type="match status" value="1"/>
</dbReference>
<dbReference type="InterPro" id="IPR003439">
    <property type="entry name" value="ABC_transporter-like_ATP-bd"/>
</dbReference>
<keyword evidence="6" id="KW-1185">Reference proteome</keyword>
<dbReference type="InterPro" id="IPR027417">
    <property type="entry name" value="P-loop_NTPase"/>
</dbReference>
<proteinExistence type="predicted"/>
<sequence>MKNILEINDITKKFASFTLDHVQFSCPEGAIMGLIGPNGAGKTTVINSILNIINLNEGDIRIFGKNYLELTKEDKENIAVVYDDNNLPEHLTSKEVNKIFSKMYLKWDENLFHHYLQRMEIPEHTAVKEMSKGNKVKLNLAVALSHCPRLLILDEITGSLDPIMRDEILKLFLEFIQDEGNSILFSSHIITDLEKIADYITFINNGHVIFSKEKDELLYNYNLMHCRASKFHELDKSGMIAYRAEGNHVDFILDNTMGNHFNQEEILIEQPGIEEIMLILARGTVV</sequence>
<dbReference type="InterPro" id="IPR003593">
    <property type="entry name" value="AAA+_ATPase"/>
</dbReference>
<dbReference type="CDD" id="cd03230">
    <property type="entry name" value="ABC_DR_subfamily_A"/>
    <property type="match status" value="1"/>
</dbReference>
<name>A0A4U8Q1E7_9FIRM</name>
<dbReference type="GO" id="GO:0005524">
    <property type="term" value="F:ATP binding"/>
    <property type="evidence" value="ECO:0007669"/>
    <property type="project" value="UniProtKB-KW"/>
</dbReference>
<dbReference type="PROSITE" id="PS00211">
    <property type="entry name" value="ABC_TRANSPORTER_1"/>
    <property type="match status" value="1"/>
</dbReference>
<feature type="domain" description="ABC transporter" evidence="4">
    <location>
        <begin position="5"/>
        <end position="230"/>
    </location>
</feature>